<dbReference type="Pfam" id="PF01494">
    <property type="entry name" value="FAD_binding_3"/>
    <property type="match status" value="1"/>
</dbReference>
<keyword evidence="1" id="KW-0560">Oxidoreductase</keyword>
<gene>
    <name evidence="3" type="ORF">D3878_22450</name>
</gene>
<dbReference type="EMBL" id="QYUQ01000002">
    <property type="protein sequence ID" value="RJG04009.1"/>
    <property type="molecule type" value="Genomic_DNA"/>
</dbReference>
<protein>
    <submittedName>
        <fullName evidence="3">Bifunctional 3-(3-hydroxy-phenyl)propionate/3-hydroxycinnamic acid hydroxylase</fullName>
    </submittedName>
</protein>
<dbReference type="GO" id="GO:0008688">
    <property type="term" value="F:3-(3-hydroxyphenyl)propionate hydroxylase activity"/>
    <property type="evidence" value="ECO:0007669"/>
    <property type="project" value="TreeGrafter"/>
</dbReference>
<dbReference type="NCBIfam" id="NF004829">
    <property type="entry name" value="PRK06183.1-3"/>
    <property type="match status" value="1"/>
</dbReference>
<evidence type="ECO:0000259" key="2">
    <source>
        <dbReference type="Pfam" id="PF01494"/>
    </source>
</evidence>
<organism evidence="3 4">
    <name type="scientific">Noviherbaspirillum sedimenti</name>
    <dbReference type="NCBI Taxonomy" id="2320865"/>
    <lineage>
        <taxon>Bacteria</taxon>
        <taxon>Pseudomonadati</taxon>
        <taxon>Pseudomonadota</taxon>
        <taxon>Betaproteobacteria</taxon>
        <taxon>Burkholderiales</taxon>
        <taxon>Oxalobacteraceae</taxon>
        <taxon>Noviherbaspirillum</taxon>
    </lineage>
</organism>
<dbReference type="SUPFAM" id="SSF51905">
    <property type="entry name" value="FAD/NAD(P)-binding domain"/>
    <property type="match status" value="1"/>
</dbReference>
<evidence type="ECO:0000313" key="4">
    <source>
        <dbReference type="Proteomes" id="UP000266327"/>
    </source>
</evidence>
<proteinExistence type="predicted"/>
<dbReference type="PANTHER" id="PTHR43476">
    <property type="entry name" value="3-(3-HYDROXY-PHENYL)PROPIONATE/3-HYDROXYCINNAMIC ACID HYDROXYLASE"/>
    <property type="match status" value="1"/>
</dbReference>
<dbReference type="GO" id="GO:0071949">
    <property type="term" value="F:FAD binding"/>
    <property type="evidence" value="ECO:0007669"/>
    <property type="project" value="InterPro"/>
</dbReference>
<dbReference type="GO" id="GO:0019622">
    <property type="term" value="P:3-(3-hydroxy)phenylpropionate catabolic process"/>
    <property type="evidence" value="ECO:0007669"/>
    <property type="project" value="TreeGrafter"/>
</dbReference>
<dbReference type="OrthoDB" id="3443359at2"/>
<sequence length="530" mass="59228">MREIYDVAIVGYGPAGEVLASTLGAAGARVLIVERWPQPYPLPRLTTLDGEVCRVIQATSTNIDAAFEGTLVQESCKFVDADGEPVLVVPFPGKLGGWPSRVSMFQPDFEKAILDKVDSMPNVELLRGWEAAELWQDDEFAHLTISPLDRATAGAGPRTIQARYLVGSDGARSFVRQMLGVGMHDFNMHQRWLNFDAENLRPLPPHLMSLKIFMDPERPHMHMPIGKHRLRLEFRVMEGENDEQMTNPTVAWEFMARKHGIGPEDVRILRQVVYHYRTRLAMEWRVGRVFLAGDAAHTMPPYMGQGACSAIRDGRNLGWKLNEVLAGRSSECLLDEYRAEREPHAKAIVMASDMLSHMVNITAPEKAAERNMNMRLKGEAQPPDLPSLSTGVVHRESDGTIAAPSGTFAPQGILRRNDHEGRGDDILGGTFQLWSRSDPKSFLSSAERCWLKLIDCSIAVFDQPDSANAVEDVEGVYRDFLNRHDVDVVIIRPDFYVFGAGRQDQVSALLQELAQRLHSTLTPDQLLESV</sequence>
<dbReference type="InterPro" id="IPR036188">
    <property type="entry name" value="FAD/NAD-bd_sf"/>
</dbReference>
<dbReference type="InterPro" id="IPR002938">
    <property type="entry name" value="FAD-bd"/>
</dbReference>
<accession>A0A3A3GB47</accession>
<dbReference type="PANTHER" id="PTHR43476:SF3">
    <property type="entry name" value="FAD-BINDING MONOOXYGENASE"/>
    <property type="match status" value="1"/>
</dbReference>
<comment type="caution">
    <text evidence="3">The sequence shown here is derived from an EMBL/GenBank/DDBJ whole genome shotgun (WGS) entry which is preliminary data.</text>
</comment>
<dbReference type="Gene3D" id="3.50.50.60">
    <property type="entry name" value="FAD/NAD(P)-binding domain"/>
    <property type="match status" value="1"/>
</dbReference>
<evidence type="ECO:0000256" key="1">
    <source>
        <dbReference type="ARBA" id="ARBA00023002"/>
    </source>
</evidence>
<dbReference type="PRINTS" id="PR00420">
    <property type="entry name" value="RNGMNOXGNASE"/>
</dbReference>
<dbReference type="Proteomes" id="UP000266327">
    <property type="component" value="Unassembled WGS sequence"/>
</dbReference>
<dbReference type="AlphaFoldDB" id="A0A3A3GB47"/>
<reference evidence="4" key="1">
    <citation type="submission" date="2018-09" db="EMBL/GenBank/DDBJ databases">
        <authorList>
            <person name="Zhu H."/>
        </authorList>
    </citation>
    <scope>NUCLEOTIDE SEQUENCE [LARGE SCALE GENOMIC DNA]</scope>
    <source>
        <strain evidence="4">K1S02-23</strain>
    </source>
</reference>
<keyword evidence="4" id="KW-1185">Reference proteome</keyword>
<dbReference type="Gene3D" id="3.30.9.10">
    <property type="entry name" value="D-Amino Acid Oxidase, subunit A, domain 2"/>
    <property type="match status" value="1"/>
</dbReference>
<name>A0A3A3GB47_9BURK</name>
<dbReference type="RefSeq" id="WP_119787493.1">
    <property type="nucleotide sequence ID" value="NZ_QYUQ01000002.1"/>
</dbReference>
<evidence type="ECO:0000313" key="3">
    <source>
        <dbReference type="EMBL" id="RJG04009.1"/>
    </source>
</evidence>
<feature type="domain" description="FAD-binding" evidence="2">
    <location>
        <begin position="5"/>
        <end position="351"/>
    </location>
</feature>
<dbReference type="InterPro" id="IPR050631">
    <property type="entry name" value="PheA/TfdB_FAD_monoxygenase"/>
</dbReference>